<dbReference type="RefSeq" id="WP_341980035.1">
    <property type="nucleotide sequence ID" value="NZ_JBBYAF010000003.1"/>
</dbReference>
<dbReference type="PANTHER" id="PTHR43581">
    <property type="entry name" value="ATP/GTP PHOSPHATASE"/>
    <property type="match status" value="1"/>
</dbReference>
<dbReference type="SUPFAM" id="SSF52540">
    <property type="entry name" value="P-loop containing nucleoside triphosphate hydrolases"/>
    <property type="match status" value="1"/>
</dbReference>
<dbReference type="InterPro" id="IPR027417">
    <property type="entry name" value="P-loop_NTPase"/>
</dbReference>
<dbReference type="Proteomes" id="UP001389717">
    <property type="component" value="Unassembled WGS sequence"/>
</dbReference>
<dbReference type="EMBL" id="JBBYAF010000003">
    <property type="protein sequence ID" value="MEL3971125.1"/>
    <property type="molecule type" value="Genomic_DNA"/>
</dbReference>
<evidence type="ECO:0000313" key="3">
    <source>
        <dbReference type="EMBL" id="MEL3971125.1"/>
    </source>
</evidence>
<dbReference type="InterPro" id="IPR051396">
    <property type="entry name" value="Bact_Antivir_Def_Nuclease"/>
</dbReference>
<feature type="domain" description="Endonuclease GajA/Old nuclease/RecF-like AAA" evidence="1">
    <location>
        <begin position="1"/>
        <end position="384"/>
    </location>
</feature>
<dbReference type="Pfam" id="PF13175">
    <property type="entry name" value="AAA_15"/>
    <property type="match status" value="1"/>
</dbReference>
<proteinExistence type="predicted"/>
<dbReference type="Gene3D" id="3.40.50.300">
    <property type="entry name" value="P-loop containing nucleotide triphosphate hydrolases"/>
    <property type="match status" value="1"/>
</dbReference>
<feature type="domain" description="OLD protein-like TOPRIM" evidence="2">
    <location>
        <begin position="442"/>
        <end position="511"/>
    </location>
</feature>
<gene>
    <name evidence="3" type="ORF">AAEO50_02440</name>
</gene>
<accession>A0ABU9K4Y5</accession>
<dbReference type="InterPro" id="IPR041685">
    <property type="entry name" value="AAA_GajA/Old/RecF-like"/>
</dbReference>
<sequence>MQLKYIRIKNFRSIEDININLYDFTSLIGPNNCGKSTIIRAIEIFLNQVKPSIDEWKKGCEDQEIVIEGLFEHLEDWERNTPGVAGLVNDGKIKLRVRAKINPDGKAETSYEAFIKQYEIQGWSERWPDLSSEIKDIAEELGINNGTQWRTKANRTKVEEKVTQERTDLAILMGEDWTSENISIAPALKQALPNAVVIPAVKDAADEIKTSNTTIFGALLGQIILPAIQGMDEYKNLIESVETLSKTLSGEAGEEVPIIKELTQEITTRMSSIIESKVKITMSTPDTNKFVGSNTTLLMDDGTETTIGRQGHGSQRSLVFALIEVLANRVSNSDQNVKSTILLFEEPELYLHPHLMGRLKNALKSISNKESWQVVISTHSPFLIDVVDNPQSLVILNRNSSAESPFRNQLRVDPFIESGTAREEKNALRASLDFHPTVNQAFFAKRVILVEGDTELALFNHALKLHEYFDVSEEVYNNTTIVSCGGKWTIVPYAKLLCAFGIPFRIVHDCDRKDRSDDELEGCHAIDPFKANEKIRVSANGNQIFLVEDTLEHLLWEQGVVVPAKDKPFSTWKRVNELLAEESKLENFPRLRDLFNFVYNW</sequence>
<comment type="caution">
    <text evidence="3">The sequence shown here is derived from an EMBL/GenBank/DDBJ whole genome shotgun (WGS) entry which is preliminary data.</text>
</comment>
<keyword evidence="3" id="KW-0255">Endonuclease</keyword>
<dbReference type="InterPro" id="IPR034139">
    <property type="entry name" value="TOPRIM_OLD"/>
</dbReference>
<evidence type="ECO:0000259" key="1">
    <source>
        <dbReference type="Pfam" id="PF13175"/>
    </source>
</evidence>
<keyword evidence="3" id="KW-0378">Hydrolase</keyword>
<dbReference type="PANTHER" id="PTHR43581:SF4">
    <property type="entry name" value="ATP_GTP PHOSPHATASE"/>
    <property type="match status" value="1"/>
</dbReference>
<dbReference type="Pfam" id="PF20469">
    <property type="entry name" value="OLD-like_TOPRIM"/>
    <property type="match status" value="1"/>
</dbReference>
<keyword evidence="4" id="KW-1185">Reference proteome</keyword>
<dbReference type="CDD" id="cd01026">
    <property type="entry name" value="TOPRIM_OLD"/>
    <property type="match status" value="1"/>
</dbReference>
<name>A0ABU9K4Y5_9BACI</name>
<reference evidence="3 4" key="1">
    <citation type="submission" date="2024-04" db="EMBL/GenBank/DDBJ databases">
        <title>Bacillus oryzaecorticis sp. nov., a moderately halophilic bacterium isolated from rice husks.</title>
        <authorList>
            <person name="Zhu H.-S."/>
        </authorList>
    </citation>
    <scope>NUCLEOTIDE SEQUENCE [LARGE SCALE GENOMIC DNA]</scope>
    <source>
        <strain evidence="3 4">ZC255</strain>
    </source>
</reference>
<evidence type="ECO:0000259" key="2">
    <source>
        <dbReference type="Pfam" id="PF20469"/>
    </source>
</evidence>
<evidence type="ECO:0000313" key="4">
    <source>
        <dbReference type="Proteomes" id="UP001389717"/>
    </source>
</evidence>
<protein>
    <submittedName>
        <fullName evidence="3">ATP-dependent endonuclease</fullName>
    </submittedName>
</protein>
<dbReference type="GO" id="GO:0004519">
    <property type="term" value="F:endonuclease activity"/>
    <property type="evidence" value="ECO:0007669"/>
    <property type="project" value="UniProtKB-KW"/>
</dbReference>
<organism evidence="3 4">
    <name type="scientific">Rossellomorea oryzaecorticis</name>
    <dbReference type="NCBI Taxonomy" id="1396505"/>
    <lineage>
        <taxon>Bacteria</taxon>
        <taxon>Bacillati</taxon>
        <taxon>Bacillota</taxon>
        <taxon>Bacilli</taxon>
        <taxon>Bacillales</taxon>
        <taxon>Bacillaceae</taxon>
        <taxon>Rossellomorea</taxon>
    </lineage>
</organism>
<keyword evidence="3" id="KW-0540">Nuclease</keyword>